<dbReference type="InterPro" id="IPR000601">
    <property type="entry name" value="PKD_dom"/>
</dbReference>
<evidence type="ECO:0000259" key="2">
    <source>
        <dbReference type="PROSITE" id="PS50093"/>
    </source>
</evidence>
<keyword evidence="1" id="KW-0732">Signal</keyword>
<reference evidence="3 4" key="1">
    <citation type="submission" date="2018-07" db="EMBL/GenBank/DDBJ databases">
        <title>Leeuwenhoekiella genomics.</title>
        <authorList>
            <person name="Tahon G."/>
            <person name="Willems A."/>
        </authorList>
    </citation>
    <scope>NUCLEOTIDE SEQUENCE [LARGE SCALE GENOMIC DNA]</scope>
    <source>
        <strain evidence="3 4">LMG 29608</strain>
    </source>
</reference>
<sequence>MKKQLLLLFLLYSVCSYSQCFDCGQSLGGHVEDYAVDIDKASDGIILTFNPGQGWGRSIYKYDFNCNLIWANDFNPDTGSTDNTGFFNTTVDENDNIYSVIGNNRGGVVIDGFSIEKGNSLIKLNSSGNILWVRKISDERYLPRKVHVWNNNVFVIGQLDEAINTNIGLTVATGSRSQYFIAKFDASGNLIDAQQYGTESDETFHDSQIDENGSIYFTGTVTPRSYSSNIKTYLNKIDSNLSLIWSKEMSDNQPARVFKPMTLYYNKTNQKLYVWSKYYVSASFYSNNVAVSNGCDTGSVLMEISKNSGELEDYKVIDNCGFLQSVGNGIGNVEQRSFITHEDSNLYVLSSFRGEITIGSETLTTTRDIHGDHNSDLILYEIDLTNFSEKLILRSTGENYYPSLVYRDLAGPIIAVNNSIHITSSFMSYPITINGLSIENNSGNNSRDVLYYKHNLDQTNPDALITFEETCTSQETRFSIGGNFDSVSWNFDDPLSGTDNTSSLIEPTHTFTGAGIYNVSALVTCGTEQQTITVKVVSSEKPSINQPANIYSCEDSVGSSVSSTFDTSTISNEIISSQSGLIINYFSSSGTELPSPLPNPFTNTTPGKQTIIARVYNVDNPECYAETSFDLIVNALPQINPVNPLVTCDDDTDGQALFDISTLKNDLIGNQPNLKLELFYENGQQVAMPLPATLVNQKPNAENLTARVTHTLTGCSTETLVQLVVNPLPIANPLPDLIGCDDNNDGISEYFDTSQIETLVLNGQTGMAVTYYDAAGNTLPSPLPNPYTNSTANTETLTVRVTNTQTGCYEETSLKLITSAQPQINQPTTRFACDAGNGYSSFDLSDLEQELIGTQAGLTITYTDETGTVLPTPLSASFQNTTAWSQRINIRVENATNALCYSETYIDLEVNALPELLIEDTFVICDNEPGLALSRTETFDLWEWEDPTGTIISNTSDAYLSLEGNYVLTIGEIQNGMMCTNSYAFELKRSEPPAIQKVDFADWSDNNYIEVQASGGGNFEYSIDGIHFQDNPLFQFISGGVYEATVRDKAGCGIDFKTVVLIDYKKVFTPNGDGYNDYWQIEGIEAFPDASIRIYDRYGKVLKQLTPQSVGWDGTFNTKTMPSNDYWFEVDLGNGRSYKNHFTLKR</sequence>
<dbReference type="PROSITE" id="PS50093">
    <property type="entry name" value="PKD"/>
    <property type="match status" value="1"/>
</dbReference>
<feature type="domain" description="PKD" evidence="2">
    <location>
        <begin position="486"/>
        <end position="524"/>
    </location>
</feature>
<dbReference type="InterPro" id="IPR035986">
    <property type="entry name" value="PKD_dom_sf"/>
</dbReference>
<protein>
    <submittedName>
        <fullName evidence="3">Gliding motility-associated-like protein</fullName>
    </submittedName>
</protein>
<keyword evidence="4" id="KW-1185">Reference proteome</keyword>
<dbReference type="CDD" id="cd00146">
    <property type="entry name" value="PKD"/>
    <property type="match status" value="1"/>
</dbReference>
<evidence type="ECO:0000313" key="3">
    <source>
        <dbReference type="EMBL" id="RXG26070.1"/>
    </source>
</evidence>
<dbReference type="InterPro" id="IPR013783">
    <property type="entry name" value="Ig-like_fold"/>
</dbReference>
<dbReference type="AlphaFoldDB" id="A0A4Q0PHD5"/>
<dbReference type="Proteomes" id="UP000289859">
    <property type="component" value="Unassembled WGS sequence"/>
</dbReference>
<dbReference type="SUPFAM" id="SSF49299">
    <property type="entry name" value="PKD domain"/>
    <property type="match status" value="1"/>
</dbReference>
<organism evidence="3 4">
    <name type="scientific">Leeuwenhoekiella polynyae</name>
    <dbReference type="NCBI Taxonomy" id="1550906"/>
    <lineage>
        <taxon>Bacteria</taxon>
        <taxon>Pseudomonadati</taxon>
        <taxon>Bacteroidota</taxon>
        <taxon>Flavobacteriia</taxon>
        <taxon>Flavobacteriales</taxon>
        <taxon>Flavobacteriaceae</taxon>
        <taxon>Leeuwenhoekiella</taxon>
    </lineage>
</organism>
<proteinExistence type="predicted"/>
<dbReference type="RefSeq" id="WP_128763777.1">
    <property type="nucleotide sequence ID" value="NZ_JBHUOO010000018.1"/>
</dbReference>
<feature type="chain" id="PRO_5020712931" evidence="1">
    <location>
        <begin position="21"/>
        <end position="1146"/>
    </location>
</feature>
<accession>A0A4Q0PHD5</accession>
<dbReference type="Gene3D" id="2.60.40.10">
    <property type="entry name" value="Immunoglobulins"/>
    <property type="match status" value="1"/>
</dbReference>
<evidence type="ECO:0000313" key="4">
    <source>
        <dbReference type="Proteomes" id="UP000289859"/>
    </source>
</evidence>
<dbReference type="Pfam" id="PF13585">
    <property type="entry name" value="CHU_C"/>
    <property type="match status" value="1"/>
</dbReference>
<gene>
    <name evidence="3" type="ORF">DSM02_61</name>
</gene>
<dbReference type="OrthoDB" id="1652165at2"/>
<dbReference type="NCBIfam" id="TIGR04131">
    <property type="entry name" value="Bac_Flav_CTERM"/>
    <property type="match status" value="1"/>
</dbReference>
<evidence type="ECO:0000256" key="1">
    <source>
        <dbReference type="SAM" id="SignalP"/>
    </source>
</evidence>
<dbReference type="EMBL" id="QOVK01000001">
    <property type="protein sequence ID" value="RXG26070.1"/>
    <property type="molecule type" value="Genomic_DNA"/>
</dbReference>
<comment type="caution">
    <text evidence="3">The sequence shown here is derived from an EMBL/GenBank/DDBJ whole genome shotgun (WGS) entry which is preliminary data.</text>
</comment>
<feature type="signal peptide" evidence="1">
    <location>
        <begin position="1"/>
        <end position="20"/>
    </location>
</feature>
<name>A0A4Q0PHD5_9FLAO</name>
<dbReference type="InterPro" id="IPR026341">
    <property type="entry name" value="T9SS_type_B"/>
</dbReference>